<keyword evidence="8" id="KW-1185">Reference proteome</keyword>
<evidence type="ECO:0000256" key="1">
    <source>
        <dbReference type="ARBA" id="ARBA00004906"/>
    </source>
</evidence>
<feature type="region of interest" description="Disordered" evidence="4">
    <location>
        <begin position="46"/>
        <end position="69"/>
    </location>
</feature>
<evidence type="ECO:0000313" key="7">
    <source>
        <dbReference type="EMBL" id="RXN30545.1"/>
    </source>
</evidence>
<reference evidence="7 8" key="1">
    <citation type="submission" date="2018-03" db="EMBL/GenBank/DDBJ databases">
        <title>Draft genome sequence of Rohu Carp (Labeo rohita).</title>
        <authorList>
            <person name="Das P."/>
            <person name="Kushwaha B."/>
            <person name="Joshi C.G."/>
            <person name="Kumar D."/>
            <person name="Nagpure N.S."/>
            <person name="Sahoo L."/>
            <person name="Das S.P."/>
            <person name="Bit A."/>
            <person name="Patnaik S."/>
            <person name="Meher P.K."/>
            <person name="Jayasankar P."/>
            <person name="Koringa P.G."/>
            <person name="Patel N.V."/>
            <person name="Hinsu A.T."/>
            <person name="Kumar R."/>
            <person name="Pandey M."/>
            <person name="Agarwal S."/>
            <person name="Srivastava S."/>
            <person name="Singh M."/>
            <person name="Iquebal M.A."/>
            <person name="Jaiswal S."/>
            <person name="Angadi U.B."/>
            <person name="Kumar N."/>
            <person name="Raza M."/>
            <person name="Shah T.M."/>
            <person name="Rai A."/>
            <person name="Jena J.K."/>
        </authorList>
    </citation>
    <scope>NUCLEOTIDE SEQUENCE [LARGE SCALE GENOMIC DNA]</scope>
    <source>
        <strain evidence="7">DASCIFA01</strain>
        <tissue evidence="7">Testis</tissue>
    </source>
</reference>
<dbReference type="InterPro" id="IPR000980">
    <property type="entry name" value="SH2"/>
</dbReference>
<name>A0A498NFM5_LABRO</name>
<evidence type="ECO:0000256" key="3">
    <source>
        <dbReference type="PROSITE-ProRule" id="PRU00191"/>
    </source>
</evidence>
<sequence length="345" mass="37578">MQSITPFLKVSEESSGTESFVYALGPWRNGMSGPRFRMVQHNDTDHAVARQGPSKPAESPKPCAVPPTHLQPFRDQRECDLITQAVEYLRHSGFYWGPLEVDEAHARLAKLPLGTFLIRDSMQANVFFTLSYRAPDGPTSVRVLLKDGGFSLAGSKHTFSCLFGLLGYYIASPKKSLSMPYRGDMPQSLQELARRAVVRSFGKDSIEQLPGLKPGMMGAVVWLMVLWALLGWSQAAEKPPSLSVAVILGQTPTVSETALRPARGIGAPLDVTVLSVQVNQTDPGSMLTHLCELMSRQRLHGLVYGDGTDQEAVAQMLDFVSSQTSMPILGIHGGAAMTMAEKSSF</sequence>
<evidence type="ECO:0000259" key="5">
    <source>
        <dbReference type="PROSITE" id="PS50001"/>
    </source>
</evidence>
<dbReference type="SMART" id="SM00252">
    <property type="entry name" value="SH2"/>
    <property type="match status" value="1"/>
</dbReference>
<comment type="caution">
    <text evidence="7">The sequence shown here is derived from an EMBL/GenBank/DDBJ whole genome shotgun (WGS) entry which is preliminary data.</text>
</comment>
<dbReference type="PANTHER" id="PTHR10155:SF4">
    <property type="entry name" value="SUPPRESSOR OF CYTOKINE SIGNALING 1"/>
    <property type="match status" value="1"/>
</dbReference>
<dbReference type="SUPFAM" id="SSF55550">
    <property type="entry name" value="SH2 domain"/>
    <property type="match status" value="1"/>
</dbReference>
<dbReference type="Proteomes" id="UP000290572">
    <property type="component" value="Unassembled WGS sequence"/>
</dbReference>
<dbReference type="CDD" id="cd10382">
    <property type="entry name" value="SH2_SOCS1"/>
    <property type="match status" value="1"/>
</dbReference>
<dbReference type="GO" id="GO:0005942">
    <property type="term" value="C:phosphatidylinositol 3-kinase complex"/>
    <property type="evidence" value="ECO:0007669"/>
    <property type="project" value="TreeGrafter"/>
</dbReference>
<dbReference type="UniPathway" id="UPA00143"/>
<protein>
    <submittedName>
        <fullName evidence="7">Suppressor of cytokine signaling 1-like protein</fullName>
    </submittedName>
</protein>
<dbReference type="GO" id="GO:0046854">
    <property type="term" value="P:phosphatidylinositol phosphate biosynthetic process"/>
    <property type="evidence" value="ECO:0007669"/>
    <property type="project" value="TreeGrafter"/>
</dbReference>
<dbReference type="Pfam" id="PF00017">
    <property type="entry name" value="SH2"/>
    <property type="match status" value="1"/>
</dbReference>
<evidence type="ECO:0000313" key="8">
    <source>
        <dbReference type="Proteomes" id="UP000290572"/>
    </source>
</evidence>
<proteinExistence type="predicted"/>
<evidence type="ECO:0000256" key="4">
    <source>
        <dbReference type="SAM" id="MobiDB-lite"/>
    </source>
</evidence>
<dbReference type="GO" id="GO:0046935">
    <property type="term" value="F:1-phosphatidylinositol-3-kinase regulator activity"/>
    <property type="evidence" value="ECO:0007669"/>
    <property type="project" value="TreeGrafter"/>
</dbReference>
<feature type="domain" description="SOCS box" evidence="6">
    <location>
        <begin position="176"/>
        <end position="210"/>
    </location>
</feature>
<dbReference type="Gene3D" id="3.30.505.10">
    <property type="entry name" value="SH2 domain"/>
    <property type="match status" value="1"/>
</dbReference>
<accession>A0A498NFM5</accession>
<dbReference type="PROSITE" id="PS50001">
    <property type="entry name" value="SH2"/>
    <property type="match status" value="1"/>
</dbReference>
<gene>
    <name evidence="7" type="ORF">ROHU_017704</name>
</gene>
<dbReference type="InterPro" id="IPR035861">
    <property type="entry name" value="SOCS1_SH2"/>
</dbReference>
<dbReference type="GO" id="GO:0016567">
    <property type="term" value="P:protein ubiquitination"/>
    <property type="evidence" value="ECO:0007669"/>
    <property type="project" value="UniProtKB-UniPathway"/>
</dbReference>
<dbReference type="EMBL" id="QBIY01011570">
    <property type="protein sequence ID" value="RXN30545.1"/>
    <property type="molecule type" value="Genomic_DNA"/>
</dbReference>
<dbReference type="PANTHER" id="PTHR10155">
    <property type="entry name" value="PHOSPHATIDYLINOSITOL 3-KINASE REGULATORY SUBUNIT"/>
    <property type="match status" value="1"/>
</dbReference>
<keyword evidence="2 3" id="KW-0727">SH2 domain</keyword>
<comment type="pathway">
    <text evidence="1">Protein modification; protein ubiquitination.</text>
</comment>
<evidence type="ECO:0000256" key="2">
    <source>
        <dbReference type="ARBA" id="ARBA00022999"/>
    </source>
</evidence>
<evidence type="ECO:0000259" key="6">
    <source>
        <dbReference type="PROSITE" id="PS50225"/>
    </source>
</evidence>
<dbReference type="Gene3D" id="3.40.50.2300">
    <property type="match status" value="1"/>
</dbReference>
<dbReference type="InterPro" id="IPR036860">
    <property type="entry name" value="SH2_dom_sf"/>
</dbReference>
<dbReference type="InterPro" id="IPR001496">
    <property type="entry name" value="SOCS_box"/>
</dbReference>
<dbReference type="STRING" id="84645.A0A498NFM5"/>
<dbReference type="Gene3D" id="1.10.750.20">
    <property type="entry name" value="SOCS box"/>
    <property type="match status" value="1"/>
</dbReference>
<feature type="domain" description="SH2" evidence="5">
    <location>
        <begin position="94"/>
        <end position="169"/>
    </location>
</feature>
<organism evidence="7 8">
    <name type="scientific">Labeo rohita</name>
    <name type="common">Indian major carp</name>
    <name type="synonym">Cyprinus rohita</name>
    <dbReference type="NCBI Taxonomy" id="84645"/>
    <lineage>
        <taxon>Eukaryota</taxon>
        <taxon>Metazoa</taxon>
        <taxon>Chordata</taxon>
        <taxon>Craniata</taxon>
        <taxon>Vertebrata</taxon>
        <taxon>Euteleostomi</taxon>
        <taxon>Actinopterygii</taxon>
        <taxon>Neopterygii</taxon>
        <taxon>Teleostei</taxon>
        <taxon>Ostariophysi</taxon>
        <taxon>Cypriniformes</taxon>
        <taxon>Cyprinidae</taxon>
        <taxon>Labeoninae</taxon>
        <taxon>Labeonini</taxon>
        <taxon>Labeo</taxon>
    </lineage>
</organism>
<dbReference type="AlphaFoldDB" id="A0A498NFM5"/>
<dbReference type="PROSITE" id="PS50225">
    <property type="entry name" value="SOCS"/>
    <property type="match status" value="1"/>
</dbReference>